<dbReference type="GeneID" id="54989033"/>
<dbReference type="RefSeq" id="YP_009798571.1">
    <property type="nucleotide sequence ID" value="NC_047928.1"/>
</dbReference>
<evidence type="ECO:0000313" key="2">
    <source>
        <dbReference type="Proteomes" id="UP000241949"/>
    </source>
</evidence>
<dbReference type="EMBL" id="KX344510">
    <property type="protein sequence ID" value="ANW09669.1"/>
    <property type="molecule type" value="Genomic_DNA"/>
</dbReference>
<accession>A0A1C8V5Y9</accession>
<proteinExistence type="predicted"/>
<keyword evidence="2" id="KW-1185">Reference proteome</keyword>
<organism evidence="1">
    <name type="scientific">Haloarcula hispanica pleomorphic virus 3</name>
    <dbReference type="NCBI Taxonomy" id="1879051"/>
    <lineage>
        <taxon>Viruses</taxon>
        <taxon>Monodnaviria</taxon>
        <taxon>Trapavirae</taxon>
        <taxon>Saleviricota</taxon>
        <taxon>Huolimaviricetes</taxon>
        <taxon>Haloruvirales</taxon>
        <taxon>Pleolipoviridae</taxon>
        <taxon>Betapleolipovirus</taxon>
        <taxon>Betapleolipovirus thailandense</taxon>
        <taxon>Betapleolipovirus HHPV3</taxon>
    </lineage>
</organism>
<evidence type="ECO:0000313" key="1">
    <source>
        <dbReference type="EMBL" id="ANW09669.1"/>
    </source>
</evidence>
<protein>
    <submittedName>
        <fullName evidence="1">Uncharacterized protein</fullName>
    </submittedName>
</protein>
<dbReference type="Proteomes" id="UP000241949">
    <property type="component" value="Segment"/>
</dbReference>
<reference evidence="1" key="1">
    <citation type="journal article" date="2016" name="Virology">
        <title>Vesicle-like virion of Haloarcula hispanica pleomorphic virus 3 preserves high infectivity in saturated salt.</title>
        <authorList>
            <person name="Demina T.A."/>
            <person name="Atanasova N.S."/>
            <person name="Pietila M.K."/>
            <person name="Oksanen H.M."/>
            <person name="Bamford D.H."/>
        </authorList>
    </citation>
    <scope>NUCLEOTIDE SEQUENCE [LARGE SCALE GENOMIC DNA]</scope>
    <source>
        <strain evidence="1">A</strain>
    </source>
</reference>
<sequence length="166" mass="18503">MTEKKSEDVIAIRCYNKPGITTTLQARYTAEGLFIADFDSGWSLSSEQVPSEDHRPAAGRAFNRIMEISRNGGLGVIRTPNDDDEIITVGRWEPNCATFRKANGKELKGIQMSEFGLFVPDDDLYSDLDSEYHNGNATVGKADVDLIKTALDVLEREGRLRKPSYL</sequence>
<name>A0A1C8V5Y9_9VIRU</name>
<dbReference type="KEGG" id="vg:54989033"/>